<keyword evidence="1" id="KW-0175">Coiled coil</keyword>
<sequence length="184" mass="21509">MVSINCMLKTGSGKCTKRAEVSRRTSVALLRITGHVCRWASAHRQTVGLANWEEEPTNRTTDGQTCRRLGDSRWVERCTNRMDDDERTKVQMDTARGGKTDSQTKEQTGRWTDKWVLYSLQNMPKVASTVRANERQAYNWVRGRMDELFEQHEAEEEGHLRRLERAKRDISRIKEQARKWHVFG</sequence>
<protein>
    <submittedName>
        <fullName evidence="2">Uncharacterized protein</fullName>
    </submittedName>
</protein>
<comment type="caution">
    <text evidence="2">The sequence shown here is derived from an EMBL/GenBank/DDBJ whole genome shotgun (WGS) entry which is preliminary data.</text>
</comment>
<dbReference type="Proteomes" id="UP000784294">
    <property type="component" value="Unassembled WGS sequence"/>
</dbReference>
<evidence type="ECO:0000313" key="2">
    <source>
        <dbReference type="EMBL" id="VEL38655.1"/>
    </source>
</evidence>
<name>A0A3S5CPY7_9PLAT</name>
<gene>
    <name evidence="2" type="ORF">PXEA_LOCUS32095</name>
</gene>
<accession>A0A3S5CPY7</accession>
<feature type="coiled-coil region" evidence="1">
    <location>
        <begin position="149"/>
        <end position="176"/>
    </location>
</feature>
<keyword evidence="3" id="KW-1185">Reference proteome</keyword>
<dbReference type="AlphaFoldDB" id="A0A3S5CPY7"/>
<organism evidence="2 3">
    <name type="scientific">Protopolystoma xenopodis</name>
    <dbReference type="NCBI Taxonomy" id="117903"/>
    <lineage>
        <taxon>Eukaryota</taxon>
        <taxon>Metazoa</taxon>
        <taxon>Spiralia</taxon>
        <taxon>Lophotrochozoa</taxon>
        <taxon>Platyhelminthes</taxon>
        <taxon>Monogenea</taxon>
        <taxon>Polyopisthocotylea</taxon>
        <taxon>Polystomatidea</taxon>
        <taxon>Polystomatidae</taxon>
        <taxon>Protopolystoma</taxon>
    </lineage>
</organism>
<proteinExistence type="predicted"/>
<evidence type="ECO:0000256" key="1">
    <source>
        <dbReference type="SAM" id="Coils"/>
    </source>
</evidence>
<dbReference type="EMBL" id="CAAALY010258550">
    <property type="protein sequence ID" value="VEL38655.1"/>
    <property type="molecule type" value="Genomic_DNA"/>
</dbReference>
<reference evidence="2" key="1">
    <citation type="submission" date="2018-11" db="EMBL/GenBank/DDBJ databases">
        <authorList>
            <consortium name="Pathogen Informatics"/>
        </authorList>
    </citation>
    <scope>NUCLEOTIDE SEQUENCE</scope>
</reference>
<evidence type="ECO:0000313" key="3">
    <source>
        <dbReference type="Proteomes" id="UP000784294"/>
    </source>
</evidence>